<feature type="transmembrane region" description="Helical" evidence="8">
    <location>
        <begin position="265"/>
        <end position="284"/>
    </location>
</feature>
<feature type="transmembrane region" description="Helical" evidence="8">
    <location>
        <begin position="100"/>
        <end position="123"/>
    </location>
</feature>
<reference evidence="10 11" key="1">
    <citation type="submission" date="2024-03" db="EMBL/GenBank/DDBJ databases">
        <title>Whole genome sequencing of Streptomyces racemochromogenes, to identify antimicrobial biosynthetic gene clusters.</title>
        <authorList>
            <person name="Suryawanshi P."/>
            <person name="Krishnaraj P.U."/>
            <person name="Arun Y.P."/>
            <person name="Suryawanshi M.P."/>
            <person name="Rakshit O."/>
        </authorList>
    </citation>
    <scope>NUCLEOTIDE SEQUENCE [LARGE SCALE GENOMIC DNA]</scope>
    <source>
        <strain evidence="10 11">AUDT626</strain>
    </source>
</reference>
<evidence type="ECO:0000256" key="3">
    <source>
        <dbReference type="ARBA" id="ARBA00022475"/>
    </source>
</evidence>
<dbReference type="PROSITE" id="PS50850">
    <property type="entry name" value="MFS"/>
    <property type="match status" value="1"/>
</dbReference>
<organism evidence="10 11">
    <name type="scientific">Streptomyces racemochromogenes</name>
    <dbReference type="NCBI Taxonomy" id="67353"/>
    <lineage>
        <taxon>Bacteria</taxon>
        <taxon>Bacillati</taxon>
        <taxon>Actinomycetota</taxon>
        <taxon>Actinomycetes</taxon>
        <taxon>Kitasatosporales</taxon>
        <taxon>Streptomycetaceae</taxon>
        <taxon>Streptomyces</taxon>
    </lineage>
</organism>
<feature type="domain" description="Major facilitator superfamily (MFS) profile" evidence="9">
    <location>
        <begin position="9"/>
        <end position="461"/>
    </location>
</feature>
<dbReference type="RefSeq" id="WP_395508305.1">
    <property type="nucleotide sequence ID" value="NZ_JBBDHD010000007.1"/>
</dbReference>
<evidence type="ECO:0000313" key="11">
    <source>
        <dbReference type="Proteomes" id="UP001610631"/>
    </source>
</evidence>
<dbReference type="CDD" id="cd17321">
    <property type="entry name" value="MFS_MMR_MDR_like"/>
    <property type="match status" value="1"/>
</dbReference>
<evidence type="ECO:0000256" key="6">
    <source>
        <dbReference type="ARBA" id="ARBA00023136"/>
    </source>
</evidence>
<dbReference type="Gene3D" id="1.20.1720.10">
    <property type="entry name" value="Multidrug resistance protein D"/>
    <property type="match status" value="1"/>
</dbReference>
<evidence type="ECO:0000256" key="1">
    <source>
        <dbReference type="ARBA" id="ARBA00004651"/>
    </source>
</evidence>
<dbReference type="Pfam" id="PF07690">
    <property type="entry name" value="MFS_1"/>
    <property type="match status" value="1"/>
</dbReference>
<feature type="transmembrane region" description="Helical" evidence="8">
    <location>
        <begin position="304"/>
        <end position="321"/>
    </location>
</feature>
<keyword evidence="4 8" id="KW-0812">Transmembrane</keyword>
<evidence type="ECO:0000313" key="10">
    <source>
        <dbReference type="EMBL" id="MFH7594372.1"/>
    </source>
</evidence>
<evidence type="ECO:0000256" key="4">
    <source>
        <dbReference type="ARBA" id="ARBA00022692"/>
    </source>
</evidence>
<sequence length="480" mass="47703">MPSTRRGTVLAVLAAAQFTVMLATSIVNVALPQIRDGVGLSDSATTWVVNAYGLAFGALLPAGGRAADLLGRRRVLLTGLAAFAAASAVAALAASPGVLIAARAVQGAGAAAVAPAALALAVGLYPPGKARGRALAVWGAVSGAGGAAGVLLGGLLTRAWGWPWIFHTVAIGGCAVLAATAAYVPAAGPVQRVGFDWAGTATSALALTALVWALTTARRSGWTDPWVLAAGGAAAVLAVAFWRIESTSAAPLVPPRLFAARDVTVGNLLTGLFGSVWIALFFFLPLYQQQVLGEDPLTTGLGQLPLAVANMLGAALAPTLVRRVGARIALVAALLTEAAGMLWLSRIGADGTFPTDVLGPSVLVGLGLSVAFVQLTGLSVAGVAGPDTGLAGGLANTTRQVGGAVGLAVLTTVAGSVTSSAARHQPHLEALTAGYRTAFALGAAVLAATALLAALLVRRTPAADRPHHAPAPEPASPGRP</sequence>
<dbReference type="PANTHER" id="PTHR42718">
    <property type="entry name" value="MAJOR FACILITATOR SUPERFAMILY MULTIDRUG TRANSPORTER MFSC"/>
    <property type="match status" value="1"/>
</dbReference>
<evidence type="ECO:0000256" key="8">
    <source>
        <dbReference type="SAM" id="Phobius"/>
    </source>
</evidence>
<evidence type="ECO:0000256" key="2">
    <source>
        <dbReference type="ARBA" id="ARBA00022448"/>
    </source>
</evidence>
<dbReference type="InterPro" id="IPR020846">
    <property type="entry name" value="MFS_dom"/>
</dbReference>
<feature type="transmembrane region" description="Helical" evidence="8">
    <location>
        <begin position="328"/>
        <end position="345"/>
    </location>
</feature>
<dbReference type="EMBL" id="JBBDHD010000007">
    <property type="protein sequence ID" value="MFH7594372.1"/>
    <property type="molecule type" value="Genomic_DNA"/>
</dbReference>
<gene>
    <name evidence="10" type="ORF">WDV06_04605</name>
</gene>
<comment type="subcellular location">
    <subcellularLocation>
        <location evidence="1">Cell membrane</location>
        <topology evidence="1">Multi-pass membrane protein</topology>
    </subcellularLocation>
</comment>
<comment type="caution">
    <text evidence="10">The sequence shown here is derived from an EMBL/GenBank/DDBJ whole genome shotgun (WGS) entry which is preliminary data.</text>
</comment>
<dbReference type="PANTHER" id="PTHR42718:SF46">
    <property type="entry name" value="BLR6921 PROTEIN"/>
    <property type="match status" value="1"/>
</dbReference>
<feature type="transmembrane region" description="Helical" evidence="8">
    <location>
        <begin position="135"/>
        <end position="156"/>
    </location>
</feature>
<dbReference type="InterPro" id="IPR005829">
    <property type="entry name" value="Sugar_transporter_CS"/>
</dbReference>
<dbReference type="Proteomes" id="UP001610631">
    <property type="component" value="Unassembled WGS sequence"/>
</dbReference>
<dbReference type="InterPro" id="IPR036259">
    <property type="entry name" value="MFS_trans_sf"/>
</dbReference>
<feature type="transmembrane region" description="Helical" evidence="8">
    <location>
        <begin position="401"/>
        <end position="422"/>
    </location>
</feature>
<dbReference type="PROSITE" id="PS00216">
    <property type="entry name" value="SUGAR_TRANSPORT_1"/>
    <property type="match status" value="1"/>
</dbReference>
<keyword evidence="6 8" id="KW-0472">Membrane</keyword>
<name>A0ABW7P8J4_9ACTN</name>
<keyword evidence="7" id="KW-0046">Antibiotic resistance</keyword>
<evidence type="ECO:0000256" key="5">
    <source>
        <dbReference type="ARBA" id="ARBA00022989"/>
    </source>
</evidence>
<dbReference type="Gene3D" id="1.20.1250.20">
    <property type="entry name" value="MFS general substrate transporter like domains"/>
    <property type="match status" value="1"/>
</dbReference>
<feature type="transmembrane region" description="Helical" evidence="8">
    <location>
        <begin position="357"/>
        <end position="380"/>
    </location>
</feature>
<dbReference type="InterPro" id="IPR011701">
    <property type="entry name" value="MFS"/>
</dbReference>
<feature type="transmembrane region" description="Helical" evidence="8">
    <location>
        <begin position="226"/>
        <end position="244"/>
    </location>
</feature>
<keyword evidence="11" id="KW-1185">Reference proteome</keyword>
<feature type="transmembrane region" description="Helical" evidence="8">
    <location>
        <begin position="162"/>
        <end position="183"/>
    </location>
</feature>
<feature type="transmembrane region" description="Helical" evidence="8">
    <location>
        <begin position="434"/>
        <end position="457"/>
    </location>
</feature>
<proteinExistence type="predicted"/>
<accession>A0ABW7P8J4</accession>
<dbReference type="SUPFAM" id="SSF103473">
    <property type="entry name" value="MFS general substrate transporter"/>
    <property type="match status" value="1"/>
</dbReference>
<keyword evidence="2" id="KW-0813">Transport</keyword>
<feature type="transmembrane region" description="Helical" evidence="8">
    <location>
        <begin position="47"/>
        <end position="63"/>
    </location>
</feature>
<feature type="transmembrane region" description="Helical" evidence="8">
    <location>
        <begin position="75"/>
        <end position="94"/>
    </location>
</feature>
<feature type="transmembrane region" description="Helical" evidence="8">
    <location>
        <begin position="195"/>
        <end position="214"/>
    </location>
</feature>
<evidence type="ECO:0000256" key="7">
    <source>
        <dbReference type="ARBA" id="ARBA00023251"/>
    </source>
</evidence>
<evidence type="ECO:0000259" key="9">
    <source>
        <dbReference type="PROSITE" id="PS50850"/>
    </source>
</evidence>
<keyword evidence="3" id="KW-1003">Cell membrane</keyword>
<keyword evidence="5 8" id="KW-1133">Transmembrane helix</keyword>
<protein>
    <submittedName>
        <fullName evidence="10">MFS transporter</fullName>
    </submittedName>
</protein>